<reference evidence="2" key="1">
    <citation type="submission" date="2014-11" db="EMBL/GenBank/DDBJ databases">
        <authorList>
            <person name="Otto D Thomas"/>
            <person name="Naeem Raeece"/>
        </authorList>
    </citation>
    <scope>NUCLEOTIDE SEQUENCE</scope>
</reference>
<feature type="compositionally biased region" description="Basic and acidic residues" evidence="1">
    <location>
        <begin position="140"/>
        <end position="167"/>
    </location>
</feature>
<accession>A0A0G4HET0</accession>
<protein>
    <submittedName>
        <fullName evidence="2">Uncharacterized protein</fullName>
    </submittedName>
</protein>
<dbReference type="EMBL" id="CDMZ01002483">
    <property type="protein sequence ID" value="CEM42581.1"/>
    <property type="molecule type" value="Genomic_DNA"/>
</dbReference>
<feature type="compositionally biased region" description="Basic and acidic residues" evidence="1">
    <location>
        <begin position="86"/>
        <end position="132"/>
    </location>
</feature>
<feature type="compositionally biased region" description="Basic and acidic residues" evidence="1">
    <location>
        <begin position="20"/>
        <end position="77"/>
    </location>
</feature>
<proteinExistence type="predicted"/>
<evidence type="ECO:0000313" key="2">
    <source>
        <dbReference type="EMBL" id="CEM42581.1"/>
    </source>
</evidence>
<organism evidence="2">
    <name type="scientific">Chromera velia CCMP2878</name>
    <dbReference type="NCBI Taxonomy" id="1169474"/>
    <lineage>
        <taxon>Eukaryota</taxon>
        <taxon>Sar</taxon>
        <taxon>Alveolata</taxon>
        <taxon>Colpodellida</taxon>
        <taxon>Chromeraceae</taxon>
        <taxon>Chromera</taxon>
    </lineage>
</organism>
<dbReference type="AlphaFoldDB" id="A0A0G4HET0"/>
<dbReference type="VEuPathDB" id="CryptoDB:Cvel_26864"/>
<name>A0A0G4HET0_9ALVE</name>
<gene>
    <name evidence="2" type="ORF">Cvel_26864</name>
</gene>
<evidence type="ECO:0000256" key="1">
    <source>
        <dbReference type="SAM" id="MobiDB-lite"/>
    </source>
</evidence>
<feature type="region of interest" description="Disordered" evidence="1">
    <location>
        <begin position="1"/>
        <end position="167"/>
    </location>
</feature>
<sequence>MDAQTGAASIRAMKASDPATRAKEMQMERERKIQEKLEEKEKKAAVIAESEKKKKAEKAAAMSDTKEQERRAAEQLHAKRVQADSAQKEKQEAAEKLRQQQEAERLSKLEDGGVLAKVEKTKAKADDLDQARRSSIVAKNDGKHERAAENKQAHLDQVKKTAAGVRE</sequence>